<keyword evidence="2" id="KW-1185">Reference proteome</keyword>
<evidence type="ECO:0008006" key="3">
    <source>
        <dbReference type="Google" id="ProtNLM"/>
    </source>
</evidence>
<organism evidence="1 2">
    <name type="scientific">Chlamydia gallinacea</name>
    <dbReference type="NCBI Taxonomy" id="1457153"/>
    <lineage>
        <taxon>Bacteria</taxon>
        <taxon>Pseudomonadati</taxon>
        <taxon>Chlamydiota</taxon>
        <taxon>Chlamydiia</taxon>
        <taxon>Chlamydiales</taxon>
        <taxon>Chlamydiaceae</taxon>
        <taxon>Chlamydia/Chlamydophila group</taxon>
        <taxon>Chlamydia</taxon>
    </lineage>
</organism>
<gene>
    <name evidence="1" type="ORF">JG731_02015</name>
</gene>
<dbReference type="EMBL" id="JAEMHH010000011">
    <property type="protein sequence ID" value="MBX6680131.1"/>
    <property type="molecule type" value="Genomic_DNA"/>
</dbReference>
<sequence>MLKILTIRGVYLLCCLLSVPSVSYGDSISSLLTSSPAFNKTKIGSDAWIEAKLRQYPELLWLAEPSTISNNVLSGNFKTHYSLSLFERKIPTLDVAIRSLIYLHLFIQGSRQAYGQLCQLQSPEDSLSFKQFQTIHKQLMLFLNSPKHFDNTLKILETAIILKYLGCSLKAVALFKPYFSESHIDAFYFKALHVLQAFPDLSPSFSRLSPEQKEVFLSLRCLADYHALFNLTTTPNSQLLSTGKAKRPLVILDLYLHALDVCGEKTCSQELYYNFVPLLSMLQQHATVEEAFSRYFTYRANRLGFEGSSKNDMVLVRLATLMELSPTDAMSLASSFKHLSPEDIESLTNNFYTAQGEHIPLVIRGLPNLISGLLQAGQGISASNPDNRLRQVYTTVLSLLIKSLKVHKEMLRKHLLDQATILDFSQTSGSCGGLDIFSENVAVRVHLNGSVSIAL</sequence>
<evidence type="ECO:0000313" key="2">
    <source>
        <dbReference type="Proteomes" id="UP000781104"/>
    </source>
</evidence>
<accession>A0ABS7IRH8</accession>
<evidence type="ECO:0000313" key="1">
    <source>
        <dbReference type="EMBL" id="MBX6680131.1"/>
    </source>
</evidence>
<dbReference type="RefSeq" id="WP_221092080.1">
    <property type="nucleotide sequence ID" value="NZ_JAEMHH010000011.1"/>
</dbReference>
<dbReference type="Proteomes" id="UP000781104">
    <property type="component" value="Unassembled WGS sequence"/>
</dbReference>
<comment type="caution">
    <text evidence="1">The sequence shown here is derived from an EMBL/GenBank/DDBJ whole genome shotgun (WGS) entry which is preliminary data.</text>
</comment>
<protein>
    <recommendedName>
        <fullName evidence="3">Outer membrane protein</fullName>
    </recommendedName>
</protein>
<name>A0ABS7IRH8_9CHLA</name>
<proteinExistence type="predicted"/>
<reference evidence="1 2" key="1">
    <citation type="journal article" date="2021" name="Sci. Rep.">
        <title>Genetic and phenotypic analysis of the pathogenic potential of two novel Chlamydia gallinacea strains compared to Chlamydia psittaci.</title>
        <authorList>
            <person name="Heijne M."/>
            <person name="Jelocnik M."/>
            <person name="Umanets A."/>
            <person name="Brouwer M.S.M."/>
            <person name="Dinkla A."/>
            <person name="Harders F."/>
            <person name="van Keulen L.J.M."/>
            <person name="Roest H.J."/>
            <person name="Schaafsma F."/>
            <person name="Velkers F.C."/>
            <person name="van der Goot J.A."/>
            <person name="Pannekoek Y."/>
            <person name="Koets A.P."/>
        </authorList>
    </citation>
    <scope>NUCLEOTIDE SEQUENCE [LARGE SCALE GENOMIC DNA]</scope>
    <source>
        <strain evidence="1 2">NL_F725</strain>
    </source>
</reference>